<organism evidence="1 2">
    <name type="scientific">Sphaerobolus stellatus (strain SS14)</name>
    <dbReference type="NCBI Taxonomy" id="990650"/>
    <lineage>
        <taxon>Eukaryota</taxon>
        <taxon>Fungi</taxon>
        <taxon>Dikarya</taxon>
        <taxon>Basidiomycota</taxon>
        <taxon>Agaricomycotina</taxon>
        <taxon>Agaricomycetes</taxon>
        <taxon>Phallomycetidae</taxon>
        <taxon>Geastrales</taxon>
        <taxon>Sphaerobolaceae</taxon>
        <taxon>Sphaerobolus</taxon>
    </lineage>
</organism>
<sequence>MALAEKAEAIKELEEEYGEKVLKGISGLVDPVGVAKTLRIYLDAAKWDHTLRTATADELRAYINWGRQVIQSCDLSVANHIRESGGVIKRSPVSDAAKKLLMCDPFEGYHLGWTWSTVEEYSVESYIELVEEMLEWVAGHDELGPNDQEARLTTMKVQITLLIKQGREAVENLKKKANENGGRDGVGSSMMVIRPRSGSSFSKWGVPHFVADKPNQVVQFLDKLGGGVLDLLKNVSDGLQKGGPVDLELYFEAVMKNHVSKFKGIVVGLQNTEKEYPHLDQLDLVI</sequence>
<evidence type="ECO:0000313" key="1">
    <source>
        <dbReference type="EMBL" id="KIJ31772.1"/>
    </source>
</evidence>
<evidence type="ECO:0000313" key="2">
    <source>
        <dbReference type="Proteomes" id="UP000054279"/>
    </source>
</evidence>
<gene>
    <name evidence="1" type="ORF">M422DRAFT_53238</name>
</gene>
<proteinExistence type="predicted"/>
<dbReference type="EMBL" id="KN837237">
    <property type="protein sequence ID" value="KIJ31772.1"/>
    <property type="molecule type" value="Genomic_DNA"/>
</dbReference>
<dbReference type="AlphaFoldDB" id="A0A0C9URD7"/>
<dbReference type="Proteomes" id="UP000054279">
    <property type="component" value="Unassembled WGS sequence"/>
</dbReference>
<dbReference type="HOGENOM" id="CLU_973762_0_0_1"/>
<accession>A0A0C9URD7</accession>
<name>A0A0C9URD7_SPHS4</name>
<protein>
    <submittedName>
        <fullName evidence="1">Uncharacterized protein</fullName>
    </submittedName>
</protein>
<keyword evidence="2" id="KW-1185">Reference proteome</keyword>
<reference evidence="1 2" key="1">
    <citation type="submission" date="2014-06" db="EMBL/GenBank/DDBJ databases">
        <title>Evolutionary Origins and Diversification of the Mycorrhizal Mutualists.</title>
        <authorList>
            <consortium name="DOE Joint Genome Institute"/>
            <consortium name="Mycorrhizal Genomics Consortium"/>
            <person name="Kohler A."/>
            <person name="Kuo A."/>
            <person name="Nagy L.G."/>
            <person name="Floudas D."/>
            <person name="Copeland A."/>
            <person name="Barry K.W."/>
            <person name="Cichocki N."/>
            <person name="Veneault-Fourrey C."/>
            <person name="LaButti K."/>
            <person name="Lindquist E.A."/>
            <person name="Lipzen A."/>
            <person name="Lundell T."/>
            <person name="Morin E."/>
            <person name="Murat C."/>
            <person name="Riley R."/>
            <person name="Ohm R."/>
            <person name="Sun H."/>
            <person name="Tunlid A."/>
            <person name="Henrissat B."/>
            <person name="Grigoriev I.V."/>
            <person name="Hibbett D.S."/>
            <person name="Martin F."/>
        </authorList>
    </citation>
    <scope>NUCLEOTIDE SEQUENCE [LARGE SCALE GENOMIC DNA]</scope>
    <source>
        <strain evidence="1 2">SS14</strain>
    </source>
</reference>